<dbReference type="GeneID" id="5326595"/>
<evidence type="ECO:0000313" key="1">
    <source>
        <dbReference type="EMBL" id="ABR56551.1"/>
    </source>
</evidence>
<accession>A6UVM9</accession>
<dbReference type="EMBL" id="CP000743">
    <property type="protein sequence ID" value="ABR56551.1"/>
    <property type="molecule type" value="Genomic_DNA"/>
</dbReference>
<dbReference type="KEGG" id="mae:Maeo_0973"/>
<protein>
    <submittedName>
        <fullName evidence="1">Uncharacterized protein</fullName>
    </submittedName>
</protein>
<dbReference type="STRING" id="419665.Maeo_0973"/>
<proteinExistence type="predicted"/>
<dbReference type="AlphaFoldDB" id="A6UVM9"/>
<dbReference type="RefSeq" id="WP_011973683.1">
    <property type="nucleotide sequence ID" value="NC_009635.1"/>
</dbReference>
<keyword evidence="2" id="KW-1185">Reference proteome</keyword>
<sequence>MTIDCVDYILNKQKWNKQDIIKLIKYIEDLGADLELDAVSVGTDCIYIDTDNLNNVCESISKYNTGLISNFTVENSSFDLLISKNSFELTFFYTLSRQPVNSINKLINLIKNLYLKTTPLMVLYYDGEELEDEYIPTYEQLIKEGKPKIITGLTILSPKIVKNIGKDRILSAPVYKVEELDDGGLLILLDENPFNHSFLTNKVKEVSKYLLGTEF</sequence>
<name>A6UVM9_META3</name>
<evidence type="ECO:0000313" key="2">
    <source>
        <dbReference type="Proteomes" id="UP000001106"/>
    </source>
</evidence>
<dbReference type="HOGENOM" id="CLU_1280784_0_0_2"/>
<organism evidence="1 2">
    <name type="scientific">Methanococcus aeolicus (strain ATCC BAA-1280 / DSM 17508 / OCM 812 / Nankai-3)</name>
    <dbReference type="NCBI Taxonomy" id="419665"/>
    <lineage>
        <taxon>Archaea</taxon>
        <taxon>Methanobacteriati</taxon>
        <taxon>Methanobacteriota</taxon>
        <taxon>Methanomada group</taxon>
        <taxon>Methanococci</taxon>
        <taxon>Methanococcales</taxon>
        <taxon>Methanococcaceae</taxon>
        <taxon>Methanococcus</taxon>
    </lineage>
</organism>
<gene>
    <name evidence="1" type="ordered locus">Maeo_0973</name>
</gene>
<dbReference type="eggNOG" id="arCOG13290">
    <property type="taxonomic scope" value="Archaea"/>
</dbReference>
<dbReference type="Proteomes" id="UP000001106">
    <property type="component" value="Chromosome"/>
</dbReference>
<reference evidence="1" key="1">
    <citation type="submission" date="2007-06" db="EMBL/GenBank/DDBJ databases">
        <title>Complete sequence of Methanococcus aeolicus Nankai-3.</title>
        <authorList>
            <consortium name="US DOE Joint Genome Institute"/>
            <person name="Copeland A."/>
            <person name="Lucas S."/>
            <person name="Lapidus A."/>
            <person name="Barry K."/>
            <person name="Glavina del Rio T."/>
            <person name="Dalin E."/>
            <person name="Tice H."/>
            <person name="Pitluck S."/>
            <person name="Chain P."/>
            <person name="Malfatti S."/>
            <person name="Shin M."/>
            <person name="Vergez L."/>
            <person name="Schmutz J."/>
            <person name="Larimer F."/>
            <person name="Land M."/>
            <person name="Hauser L."/>
            <person name="Kyrpides N."/>
            <person name="Lykidis A."/>
            <person name="Sieprawska-Lupa M."/>
            <person name="Whitman W.B."/>
            <person name="Richardson P."/>
        </authorList>
    </citation>
    <scope>NUCLEOTIDE SEQUENCE [LARGE SCALE GENOMIC DNA]</scope>
    <source>
        <strain evidence="1">Nankai-3</strain>
    </source>
</reference>